<evidence type="ECO:0000256" key="1">
    <source>
        <dbReference type="SAM" id="MobiDB-lite"/>
    </source>
</evidence>
<keyword evidence="3" id="KW-1185">Reference proteome</keyword>
<proteinExistence type="predicted"/>
<accession>A0A225VIJ4</accession>
<organism evidence="2 3">
    <name type="scientific">Phytophthora megakarya</name>
    <dbReference type="NCBI Taxonomy" id="4795"/>
    <lineage>
        <taxon>Eukaryota</taxon>
        <taxon>Sar</taxon>
        <taxon>Stramenopiles</taxon>
        <taxon>Oomycota</taxon>
        <taxon>Peronosporomycetes</taxon>
        <taxon>Peronosporales</taxon>
        <taxon>Peronosporaceae</taxon>
        <taxon>Phytophthora</taxon>
    </lineage>
</organism>
<evidence type="ECO:0000313" key="2">
    <source>
        <dbReference type="EMBL" id="OWZ04340.1"/>
    </source>
</evidence>
<sequence length="332" mass="35887">MSLNNLKPANTKRNNESKQPQACKHQACATAVKAFERFLAAESTNRENARAMIAVDPDRANCILVTLMDKFGVYLAFHAGARGQPLSRDSTAQYVSSSGVLTSGRRESGGFAKKAAACTNESLKKMTSYLYSTASCRSYYQDAALVWLFWCLFGCATDLTFARKKQLSIGAVKTSDEPALSLFPDGDPATCPLALTLFTQDSPCTALINHLPVRSKDVPSELTKSILLLDLLDDSNALGSSQTPTTSCHTSATPVAEIHALVNRLLDRVAGPAGVVNALTSNSVRRGDAQHANTSSEWTAQWIFDRGAWNMTTTNKVFAYSKRISPVCEGSE</sequence>
<protein>
    <submittedName>
        <fullName evidence="2">Uncharacterized protein</fullName>
    </submittedName>
</protein>
<reference evidence="3" key="1">
    <citation type="submission" date="2017-03" db="EMBL/GenBank/DDBJ databases">
        <title>Phytopthora megakarya and P. palmivora, two closely related causual agents of cacao black pod achieved similar genome size and gene model numbers by different mechanisms.</title>
        <authorList>
            <person name="Ali S."/>
            <person name="Shao J."/>
            <person name="Larry D.J."/>
            <person name="Kronmiller B."/>
            <person name="Shen D."/>
            <person name="Strem M.D."/>
            <person name="Melnick R.L."/>
            <person name="Guiltinan M.J."/>
            <person name="Tyler B.M."/>
            <person name="Meinhardt L.W."/>
            <person name="Bailey B.A."/>
        </authorList>
    </citation>
    <scope>NUCLEOTIDE SEQUENCE [LARGE SCALE GENOMIC DNA]</scope>
    <source>
        <strain evidence="3">zdho120</strain>
    </source>
</reference>
<dbReference type="OrthoDB" id="113189at2759"/>
<feature type="compositionally biased region" description="Polar residues" evidence="1">
    <location>
        <begin position="1"/>
        <end position="20"/>
    </location>
</feature>
<name>A0A225VIJ4_9STRA</name>
<evidence type="ECO:0000313" key="3">
    <source>
        <dbReference type="Proteomes" id="UP000198211"/>
    </source>
</evidence>
<gene>
    <name evidence="2" type="ORF">PHMEG_00023772</name>
</gene>
<dbReference type="STRING" id="4795.A0A225VIJ4"/>
<comment type="caution">
    <text evidence="2">The sequence shown here is derived from an EMBL/GenBank/DDBJ whole genome shotgun (WGS) entry which is preliminary data.</text>
</comment>
<dbReference type="AlphaFoldDB" id="A0A225VIJ4"/>
<dbReference type="Proteomes" id="UP000198211">
    <property type="component" value="Unassembled WGS sequence"/>
</dbReference>
<feature type="region of interest" description="Disordered" evidence="1">
    <location>
        <begin position="1"/>
        <end position="22"/>
    </location>
</feature>
<dbReference type="EMBL" id="NBNE01005016">
    <property type="protein sequence ID" value="OWZ04340.1"/>
    <property type="molecule type" value="Genomic_DNA"/>
</dbReference>